<dbReference type="EMBL" id="CATQJL010000316">
    <property type="protein sequence ID" value="CAJ0606263.1"/>
    <property type="molecule type" value="Genomic_DNA"/>
</dbReference>
<accession>A0AA36HA40</accession>
<sequence length="54" mass="6107">MPKRGIFNDVLESGAARLIFQKDEGILMVLIEAQLELDALLEANKDDDLARMYL</sequence>
<gene>
    <name evidence="1" type="ORF">CYNAS_LOCUS18246</name>
</gene>
<protein>
    <submittedName>
        <fullName evidence="1">Uncharacterized protein</fullName>
    </submittedName>
</protein>
<keyword evidence="2" id="KW-1185">Reference proteome</keyword>
<reference evidence="1" key="1">
    <citation type="submission" date="2023-07" db="EMBL/GenBank/DDBJ databases">
        <authorList>
            <consortium name="CYATHOMIX"/>
        </authorList>
    </citation>
    <scope>NUCLEOTIDE SEQUENCE</scope>
    <source>
        <strain evidence="1">N/A</strain>
    </source>
</reference>
<name>A0AA36HA40_CYLNA</name>
<evidence type="ECO:0000313" key="1">
    <source>
        <dbReference type="EMBL" id="CAJ0606263.1"/>
    </source>
</evidence>
<organism evidence="1 2">
    <name type="scientific">Cylicocyclus nassatus</name>
    <name type="common">Nematode worm</name>
    <dbReference type="NCBI Taxonomy" id="53992"/>
    <lineage>
        <taxon>Eukaryota</taxon>
        <taxon>Metazoa</taxon>
        <taxon>Ecdysozoa</taxon>
        <taxon>Nematoda</taxon>
        <taxon>Chromadorea</taxon>
        <taxon>Rhabditida</taxon>
        <taxon>Rhabditina</taxon>
        <taxon>Rhabditomorpha</taxon>
        <taxon>Strongyloidea</taxon>
        <taxon>Strongylidae</taxon>
        <taxon>Cylicocyclus</taxon>
    </lineage>
</organism>
<dbReference type="Proteomes" id="UP001176961">
    <property type="component" value="Unassembled WGS sequence"/>
</dbReference>
<comment type="caution">
    <text evidence="1">The sequence shown here is derived from an EMBL/GenBank/DDBJ whole genome shotgun (WGS) entry which is preliminary data.</text>
</comment>
<dbReference type="AlphaFoldDB" id="A0AA36HA40"/>
<proteinExistence type="predicted"/>
<evidence type="ECO:0000313" key="2">
    <source>
        <dbReference type="Proteomes" id="UP001176961"/>
    </source>
</evidence>